<name>A0A3M6YGE9_HORWE</name>
<accession>A0A3M6YGE9</accession>
<dbReference type="InterPro" id="IPR038437">
    <property type="entry name" value="GINS_Psf3_sf"/>
</dbReference>
<gene>
    <name evidence="9" type="ORF">D0867_11254</name>
</gene>
<proteinExistence type="inferred from homology"/>
<comment type="subunit">
    <text evidence="6">Component of the GINS complex.</text>
</comment>
<dbReference type="GO" id="GO:0000811">
    <property type="term" value="C:GINS complex"/>
    <property type="evidence" value="ECO:0007669"/>
    <property type="project" value="UniProtKB-UniRule"/>
</dbReference>
<feature type="domain" description="DNA replication complex GINS protein PSF3 N-terminal" evidence="8">
    <location>
        <begin position="78"/>
        <end position="128"/>
    </location>
</feature>
<dbReference type="Proteomes" id="UP000271337">
    <property type="component" value="Unassembled WGS sequence"/>
</dbReference>
<evidence type="ECO:0000259" key="8">
    <source>
        <dbReference type="Pfam" id="PF22466"/>
    </source>
</evidence>
<evidence type="ECO:0000256" key="3">
    <source>
        <dbReference type="ARBA" id="ARBA00015140"/>
    </source>
</evidence>
<keyword evidence="5 6" id="KW-0539">Nucleus</keyword>
<dbReference type="OrthoDB" id="10251744at2759"/>
<dbReference type="InterPro" id="IPR010492">
    <property type="entry name" value="GINS_Psf3"/>
</dbReference>
<evidence type="ECO:0000256" key="5">
    <source>
        <dbReference type="ARBA" id="ARBA00023242"/>
    </source>
</evidence>
<dbReference type="PANTHER" id="PTHR22768">
    <property type="entry name" value="DNA REPLICATION COMPLEX GINS PROTEIN PSF3"/>
    <property type="match status" value="1"/>
</dbReference>
<dbReference type="GO" id="GO:1902975">
    <property type="term" value="P:mitotic DNA replication initiation"/>
    <property type="evidence" value="ECO:0007669"/>
    <property type="project" value="TreeGrafter"/>
</dbReference>
<comment type="function">
    <text evidence="6">The GINS complex plays an essential role in the initiation of DNA replication.</text>
</comment>
<dbReference type="InterPro" id="IPR055221">
    <property type="entry name" value="PSF3_N"/>
</dbReference>
<dbReference type="EMBL" id="QWIL01001565">
    <property type="protein sequence ID" value="RMY01831.1"/>
    <property type="molecule type" value="Genomic_DNA"/>
</dbReference>
<evidence type="ECO:0000259" key="7">
    <source>
        <dbReference type="Pfam" id="PF05916"/>
    </source>
</evidence>
<dbReference type="Pfam" id="PF05916">
    <property type="entry name" value="Sld5"/>
    <property type="match status" value="1"/>
</dbReference>
<protein>
    <recommendedName>
        <fullName evidence="3 6">DNA replication complex GINS protein PSF3</fullName>
    </recommendedName>
</protein>
<reference evidence="9 10" key="1">
    <citation type="journal article" date="2018" name="BMC Genomics">
        <title>Genomic evidence for intraspecific hybridization in a clonal and extremely halotolerant yeast.</title>
        <authorList>
            <person name="Gostincar C."/>
            <person name="Stajich J.E."/>
            <person name="Zupancic J."/>
            <person name="Zalar P."/>
            <person name="Gunde-Cimerman N."/>
        </authorList>
    </citation>
    <scope>NUCLEOTIDE SEQUENCE [LARGE SCALE GENOMIC DNA]</scope>
    <source>
        <strain evidence="9 10">EXF-6669</strain>
    </source>
</reference>
<evidence type="ECO:0000256" key="6">
    <source>
        <dbReference type="RuleBase" id="RU367161"/>
    </source>
</evidence>
<dbReference type="SUPFAM" id="SSF160059">
    <property type="entry name" value="PriA/YqbF domain"/>
    <property type="match status" value="1"/>
</dbReference>
<dbReference type="AlphaFoldDB" id="A0A3M6YGE9"/>
<feature type="domain" description="GINS subunit" evidence="7">
    <location>
        <begin position="150"/>
        <end position="250"/>
    </location>
</feature>
<dbReference type="InterPro" id="IPR021151">
    <property type="entry name" value="GINS_A"/>
</dbReference>
<comment type="caution">
    <text evidence="9">The sequence shown here is derived from an EMBL/GenBank/DDBJ whole genome shotgun (WGS) entry which is preliminary data.</text>
</comment>
<organism evidence="9 10">
    <name type="scientific">Hortaea werneckii</name>
    <name type="common">Black yeast</name>
    <name type="synonym">Cladosporium werneckii</name>
    <dbReference type="NCBI Taxonomy" id="91943"/>
    <lineage>
        <taxon>Eukaryota</taxon>
        <taxon>Fungi</taxon>
        <taxon>Dikarya</taxon>
        <taxon>Ascomycota</taxon>
        <taxon>Pezizomycotina</taxon>
        <taxon>Dothideomycetes</taxon>
        <taxon>Dothideomycetidae</taxon>
        <taxon>Mycosphaerellales</taxon>
        <taxon>Teratosphaeriaceae</taxon>
        <taxon>Hortaea</taxon>
    </lineage>
</organism>
<sequence>MDNVRDLIKTTLPSFPQFLAHIATARNPARQTLYAPSRGKTQAHDSDASRTISHAINTLNFSNIHSSQNPTNSTPTYYSPTAILTDSQKAPTTFTLAVPFLTPLNNGSGIEEGTKLDLPLWLAEMLAVSKPAGPASPTSLASLDMPFALGPRVLNALKADPRSVDVRAQAPWFYGLGERMLELFEDEEVGEVLLETFRQRALEIADKSQNTRAAMSQVGDSADFMSGLDETERQLFRAAHDGSNAVKRWFDVSSRSS</sequence>
<evidence type="ECO:0000256" key="4">
    <source>
        <dbReference type="ARBA" id="ARBA00022705"/>
    </source>
</evidence>
<keyword evidence="4 6" id="KW-0235">DNA replication</keyword>
<comment type="similarity">
    <text evidence="2 6">Belongs to the GINS3/PSF3 family.</text>
</comment>
<evidence type="ECO:0000256" key="2">
    <source>
        <dbReference type="ARBA" id="ARBA00006343"/>
    </source>
</evidence>
<comment type="subcellular location">
    <subcellularLocation>
        <location evidence="1 6">Nucleus</location>
    </subcellularLocation>
</comment>
<dbReference type="VEuPathDB" id="FungiDB:BTJ68_07190"/>
<dbReference type="SUPFAM" id="SSF158573">
    <property type="entry name" value="GINS helical bundle-like"/>
    <property type="match status" value="1"/>
</dbReference>
<dbReference type="Gene3D" id="1.20.58.2050">
    <property type="match status" value="1"/>
</dbReference>
<dbReference type="InterPro" id="IPR036224">
    <property type="entry name" value="GINS_bundle-like_dom_sf"/>
</dbReference>
<dbReference type="PANTHER" id="PTHR22768:SF0">
    <property type="entry name" value="DNA REPLICATION COMPLEX GINS PROTEIN PSF3"/>
    <property type="match status" value="1"/>
</dbReference>
<evidence type="ECO:0000313" key="9">
    <source>
        <dbReference type="EMBL" id="RMY01831.1"/>
    </source>
</evidence>
<dbReference type="Pfam" id="PF22466">
    <property type="entry name" value="PSF3_N"/>
    <property type="match status" value="1"/>
</dbReference>
<evidence type="ECO:0000313" key="10">
    <source>
        <dbReference type="Proteomes" id="UP000271337"/>
    </source>
</evidence>
<dbReference type="CDD" id="cd11713">
    <property type="entry name" value="GINS_A_psf3"/>
    <property type="match status" value="1"/>
</dbReference>
<evidence type="ECO:0000256" key="1">
    <source>
        <dbReference type="ARBA" id="ARBA00004123"/>
    </source>
</evidence>
<dbReference type="CDD" id="cd21693">
    <property type="entry name" value="GINS_B_Psf3"/>
    <property type="match status" value="1"/>
</dbReference>